<evidence type="ECO:0008006" key="2">
    <source>
        <dbReference type="Google" id="ProtNLM"/>
    </source>
</evidence>
<gene>
    <name evidence="1" type="ORF">METZ01_LOCUS463543</name>
</gene>
<dbReference type="AlphaFoldDB" id="A0A383AT21"/>
<dbReference type="SUPFAM" id="SSF51338">
    <property type="entry name" value="Composite domain of metallo-dependent hydrolases"/>
    <property type="match status" value="1"/>
</dbReference>
<reference evidence="1" key="1">
    <citation type="submission" date="2018-05" db="EMBL/GenBank/DDBJ databases">
        <authorList>
            <person name="Lanie J.A."/>
            <person name="Ng W.-L."/>
            <person name="Kazmierczak K.M."/>
            <person name="Andrzejewski T.M."/>
            <person name="Davidsen T.M."/>
            <person name="Wayne K.J."/>
            <person name="Tettelin H."/>
            <person name="Glass J.I."/>
            <person name="Rusch D."/>
            <person name="Podicherti R."/>
            <person name="Tsui H.-C.T."/>
            <person name="Winkler M.E."/>
        </authorList>
    </citation>
    <scope>NUCLEOTIDE SEQUENCE</scope>
</reference>
<dbReference type="EMBL" id="UINC01194550">
    <property type="protein sequence ID" value="SVE10689.1"/>
    <property type="molecule type" value="Genomic_DNA"/>
</dbReference>
<protein>
    <recommendedName>
        <fullName evidence="2">Amidohydrolase 3 domain-containing protein</fullName>
    </recommendedName>
</protein>
<feature type="non-terminal residue" evidence="1">
    <location>
        <position position="109"/>
    </location>
</feature>
<dbReference type="GO" id="GO:0016810">
    <property type="term" value="F:hydrolase activity, acting on carbon-nitrogen (but not peptide) bonds"/>
    <property type="evidence" value="ECO:0007669"/>
    <property type="project" value="InterPro"/>
</dbReference>
<dbReference type="NCBIfam" id="TIGR01409">
    <property type="entry name" value="TAT_signal_seq"/>
    <property type="match status" value="1"/>
</dbReference>
<proteinExistence type="predicted"/>
<dbReference type="InterPro" id="IPR019546">
    <property type="entry name" value="TAT_signal_bac_arc"/>
</dbReference>
<accession>A0A383AT21</accession>
<dbReference type="InterPro" id="IPR011059">
    <property type="entry name" value="Metal-dep_hydrolase_composite"/>
</dbReference>
<dbReference type="PROSITE" id="PS51257">
    <property type="entry name" value="PROKAR_LIPOPROTEIN"/>
    <property type="match status" value="1"/>
</dbReference>
<organism evidence="1">
    <name type="scientific">marine metagenome</name>
    <dbReference type="NCBI Taxonomy" id="408172"/>
    <lineage>
        <taxon>unclassified sequences</taxon>
        <taxon>metagenomes</taxon>
        <taxon>ecological metagenomes</taxon>
    </lineage>
</organism>
<dbReference type="InterPro" id="IPR006311">
    <property type="entry name" value="TAT_signal"/>
</dbReference>
<dbReference type="PANTHER" id="PTHR22642:SF2">
    <property type="entry name" value="PROTEIN LONG AFTER FAR-RED 3"/>
    <property type="match status" value="1"/>
</dbReference>
<evidence type="ECO:0000313" key="1">
    <source>
        <dbReference type="EMBL" id="SVE10689.1"/>
    </source>
</evidence>
<name>A0A383AT21_9ZZZZ</name>
<dbReference type="Gene3D" id="2.30.40.10">
    <property type="entry name" value="Urease, subunit C, domain 1"/>
    <property type="match status" value="1"/>
</dbReference>
<sequence length="109" mass="11291">MSEVSRRNFMALSGLAAGGAVWAGCTPTNNDQADTTSSGKADQVVTNGSIYTIDDTAPRSQAFAVKNGRFFAVGSNSDINNLIGPGTQVIDATGMTVVPGFIDAHNHPF</sequence>
<dbReference type="PANTHER" id="PTHR22642">
    <property type="entry name" value="IMIDAZOLONEPROPIONASE"/>
    <property type="match status" value="1"/>
</dbReference>
<dbReference type="PROSITE" id="PS51318">
    <property type="entry name" value="TAT"/>
    <property type="match status" value="1"/>
</dbReference>